<comment type="caution">
    <text evidence="2">The sequence shown here is derived from an EMBL/GenBank/DDBJ whole genome shotgun (WGS) entry which is preliminary data.</text>
</comment>
<keyword evidence="1" id="KW-0175">Coiled coil</keyword>
<evidence type="ECO:0000256" key="1">
    <source>
        <dbReference type="SAM" id="Coils"/>
    </source>
</evidence>
<proteinExistence type="predicted"/>
<keyword evidence="3" id="KW-1185">Reference proteome</keyword>
<dbReference type="Proteomes" id="UP000772434">
    <property type="component" value="Unassembled WGS sequence"/>
</dbReference>
<dbReference type="OrthoDB" id="3055278at2759"/>
<evidence type="ECO:0000313" key="2">
    <source>
        <dbReference type="EMBL" id="KAF9059563.1"/>
    </source>
</evidence>
<accession>A0A9P5P9S9</accession>
<evidence type="ECO:0000313" key="3">
    <source>
        <dbReference type="Proteomes" id="UP000772434"/>
    </source>
</evidence>
<dbReference type="AlphaFoldDB" id="A0A9P5P9S9"/>
<dbReference type="EMBL" id="JADNRY010000294">
    <property type="protein sequence ID" value="KAF9059563.1"/>
    <property type="molecule type" value="Genomic_DNA"/>
</dbReference>
<protein>
    <submittedName>
        <fullName evidence="2">Uncharacterized protein</fullName>
    </submittedName>
</protein>
<name>A0A9P5P9S9_9AGAR</name>
<feature type="coiled-coil region" evidence="1">
    <location>
        <begin position="55"/>
        <end position="82"/>
    </location>
</feature>
<reference evidence="2" key="1">
    <citation type="submission" date="2020-11" db="EMBL/GenBank/DDBJ databases">
        <authorList>
            <consortium name="DOE Joint Genome Institute"/>
            <person name="Ahrendt S."/>
            <person name="Riley R."/>
            <person name="Andreopoulos W."/>
            <person name="Labutti K."/>
            <person name="Pangilinan J."/>
            <person name="Ruiz-Duenas F.J."/>
            <person name="Barrasa J.M."/>
            <person name="Sanchez-Garcia M."/>
            <person name="Camarero S."/>
            <person name="Miyauchi S."/>
            <person name="Serrano A."/>
            <person name="Linde D."/>
            <person name="Babiker R."/>
            <person name="Drula E."/>
            <person name="Ayuso-Fernandez I."/>
            <person name="Pacheco R."/>
            <person name="Padilla G."/>
            <person name="Ferreira P."/>
            <person name="Barriuso J."/>
            <person name="Kellner H."/>
            <person name="Castanera R."/>
            <person name="Alfaro M."/>
            <person name="Ramirez L."/>
            <person name="Pisabarro A.G."/>
            <person name="Kuo A."/>
            <person name="Tritt A."/>
            <person name="Lipzen A."/>
            <person name="He G."/>
            <person name="Yan M."/>
            <person name="Ng V."/>
            <person name="Cullen D."/>
            <person name="Martin F."/>
            <person name="Rosso M.-N."/>
            <person name="Henrissat B."/>
            <person name="Hibbett D."/>
            <person name="Martinez A.T."/>
            <person name="Grigoriev I.V."/>
        </authorList>
    </citation>
    <scope>NUCLEOTIDE SEQUENCE</scope>
    <source>
        <strain evidence="2">AH 40177</strain>
    </source>
</reference>
<organism evidence="2 3">
    <name type="scientific">Rhodocollybia butyracea</name>
    <dbReference type="NCBI Taxonomy" id="206335"/>
    <lineage>
        <taxon>Eukaryota</taxon>
        <taxon>Fungi</taxon>
        <taxon>Dikarya</taxon>
        <taxon>Basidiomycota</taxon>
        <taxon>Agaricomycotina</taxon>
        <taxon>Agaricomycetes</taxon>
        <taxon>Agaricomycetidae</taxon>
        <taxon>Agaricales</taxon>
        <taxon>Marasmiineae</taxon>
        <taxon>Omphalotaceae</taxon>
        <taxon>Rhodocollybia</taxon>
    </lineage>
</organism>
<gene>
    <name evidence="2" type="ORF">BDP27DRAFT_1431224</name>
</gene>
<sequence length="255" mass="27932">MGALVTNNSFRYIILPNMPLCSSCGSNTFIPRVVVDFSGLHDKLRTLSGPALFYQKEVASVLQNIQQDLEDYEAEIYRLECLRREKECLEDYATQFKSLLSPFRKVPDEILHRFFQLTTFSIQQLSVSDANLVDILVHLPTLQNLTVDDVGISPECSPISSDFIESLYRSSLFVREQRSVSVGDGAVSMDSYQAPCCGHICAGGGLLARVYADISESVGSGGWWCLSFVGPYREEWNEDCGTNVGGGGGGGGGLS</sequence>